<feature type="transmembrane region" description="Helical" evidence="8">
    <location>
        <begin position="161"/>
        <end position="181"/>
    </location>
</feature>
<dbReference type="Gene3D" id="1.20.1530.20">
    <property type="match status" value="2"/>
</dbReference>
<keyword evidence="6 8" id="KW-1133">Transmembrane helix</keyword>
<feature type="transmembrane region" description="Helical" evidence="8">
    <location>
        <begin position="128"/>
        <end position="149"/>
    </location>
</feature>
<keyword evidence="3" id="KW-0813">Transport</keyword>
<feature type="transmembrane region" description="Helical" evidence="8">
    <location>
        <begin position="224"/>
        <end position="244"/>
    </location>
</feature>
<evidence type="ECO:0000313" key="10">
    <source>
        <dbReference type="Proteomes" id="UP000679848"/>
    </source>
</evidence>
<comment type="similarity">
    <text evidence="2">Belongs to the auxin efflux carrier (TC 2.A.69) family.</text>
</comment>
<feature type="transmembrane region" description="Helical" evidence="8">
    <location>
        <begin position="99"/>
        <end position="122"/>
    </location>
</feature>
<dbReference type="InterPro" id="IPR038770">
    <property type="entry name" value="Na+/solute_symporter_sf"/>
</dbReference>
<dbReference type="AlphaFoldDB" id="A0A810Q7Q0"/>
<feature type="transmembrane region" description="Helical" evidence="8">
    <location>
        <begin position="285"/>
        <end position="305"/>
    </location>
</feature>
<dbReference type="KEGG" id="pfaa:MM59RIKEN_14990"/>
<feature type="transmembrane region" description="Helical" evidence="8">
    <location>
        <begin position="193"/>
        <end position="212"/>
    </location>
</feature>
<evidence type="ECO:0000256" key="3">
    <source>
        <dbReference type="ARBA" id="ARBA00022448"/>
    </source>
</evidence>
<evidence type="ECO:0000256" key="2">
    <source>
        <dbReference type="ARBA" id="ARBA00010145"/>
    </source>
</evidence>
<dbReference type="GO" id="GO:0005886">
    <property type="term" value="C:plasma membrane"/>
    <property type="evidence" value="ECO:0007669"/>
    <property type="project" value="UniProtKB-SubCell"/>
</dbReference>
<comment type="subcellular location">
    <subcellularLocation>
        <location evidence="1">Cell membrane</location>
        <topology evidence="1">Multi-pass membrane protein</topology>
    </subcellularLocation>
</comment>
<keyword evidence="4" id="KW-1003">Cell membrane</keyword>
<sequence length="306" mass="32345">MDFFASLSNMSVVLAGIAAGYLANKLGILGGETDRKLTKLILTITMPAMTLGAVATSEELPDLATLAGILEAAAAFYIIGFALAALLPRLLGGTAEQKSVWRFALCFSNVGFIGIPVCTAFLGEGAMLYAVILTLPFNLISYSMGPVILTGGMKNFDARKMFLTPTVVSSFLALVMTLLRLRPPRVVGECLEFVGDMTVPMSLLIIGSLLTATSFRQVLSSPRLWSLAAVRLVAMPMLLGLALRPLHLEAMAVNVTVLQMAMPVAANGSMLAMEYGGDVESMAQATFLTTVCAMVTVPLIATVLLV</sequence>
<dbReference type="EMBL" id="AP023420">
    <property type="protein sequence ID" value="BCK84180.1"/>
    <property type="molecule type" value="Genomic_DNA"/>
</dbReference>
<evidence type="ECO:0000256" key="4">
    <source>
        <dbReference type="ARBA" id="ARBA00022475"/>
    </source>
</evidence>
<protein>
    <submittedName>
        <fullName evidence="9">Auxin efflux carrier</fullName>
    </submittedName>
</protein>
<dbReference type="Proteomes" id="UP000679848">
    <property type="component" value="Chromosome"/>
</dbReference>
<dbReference type="PANTHER" id="PTHR36838">
    <property type="entry name" value="AUXIN EFFLUX CARRIER FAMILY PROTEIN"/>
    <property type="match status" value="1"/>
</dbReference>
<keyword evidence="10" id="KW-1185">Reference proteome</keyword>
<proteinExistence type="inferred from homology"/>
<evidence type="ECO:0000256" key="5">
    <source>
        <dbReference type="ARBA" id="ARBA00022692"/>
    </source>
</evidence>
<feature type="transmembrane region" description="Helical" evidence="8">
    <location>
        <begin position="40"/>
        <end position="57"/>
    </location>
</feature>
<dbReference type="Pfam" id="PF03547">
    <property type="entry name" value="Mem_trans"/>
    <property type="match status" value="2"/>
</dbReference>
<evidence type="ECO:0000256" key="7">
    <source>
        <dbReference type="ARBA" id="ARBA00023136"/>
    </source>
</evidence>
<dbReference type="GO" id="GO:0055085">
    <property type="term" value="P:transmembrane transport"/>
    <property type="evidence" value="ECO:0007669"/>
    <property type="project" value="InterPro"/>
</dbReference>
<feature type="transmembrane region" description="Helical" evidence="8">
    <location>
        <begin position="63"/>
        <end position="87"/>
    </location>
</feature>
<dbReference type="InterPro" id="IPR004776">
    <property type="entry name" value="Mem_transp_PIN-like"/>
</dbReference>
<evidence type="ECO:0000256" key="1">
    <source>
        <dbReference type="ARBA" id="ARBA00004651"/>
    </source>
</evidence>
<keyword evidence="5 8" id="KW-0812">Transmembrane</keyword>
<evidence type="ECO:0000256" key="6">
    <source>
        <dbReference type="ARBA" id="ARBA00022989"/>
    </source>
</evidence>
<organism evidence="9 10">
    <name type="scientific">Pusillibacter faecalis</name>
    <dbReference type="NCBI Taxonomy" id="2714358"/>
    <lineage>
        <taxon>Bacteria</taxon>
        <taxon>Bacillati</taxon>
        <taxon>Bacillota</taxon>
        <taxon>Clostridia</taxon>
        <taxon>Eubacteriales</taxon>
        <taxon>Oscillospiraceae</taxon>
        <taxon>Pusillibacter</taxon>
    </lineage>
</organism>
<name>A0A810Q7Q0_9FIRM</name>
<evidence type="ECO:0000313" key="9">
    <source>
        <dbReference type="EMBL" id="BCK84180.1"/>
    </source>
</evidence>
<keyword evidence="7 8" id="KW-0472">Membrane</keyword>
<gene>
    <name evidence="9" type="ORF">MM59RIKEN_14990</name>
</gene>
<feature type="transmembrane region" description="Helical" evidence="8">
    <location>
        <begin position="6"/>
        <end position="28"/>
    </location>
</feature>
<evidence type="ECO:0000256" key="8">
    <source>
        <dbReference type="SAM" id="Phobius"/>
    </source>
</evidence>
<dbReference type="RefSeq" id="WP_187030138.1">
    <property type="nucleotide sequence ID" value="NZ_AP023420.1"/>
</dbReference>
<reference evidence="9" key="1">
    <citation type="submission" date="2020-09" db="EMBL/GenBank/DDBJ databases">
        <title>New species isolated from human feces.</title>
        <authorList>
            <person name="Kitahara M."/>
            <person name="Shigeno Y."/>
            <person name="Shime M."/>
            <person name="Matsumoto Y."/>
            <person name="Nakamura S."/>
            <person name="Motooka D."/>
            <person name="Fukuoka S."/>
            <person name="Nishikawa H."/>
            <person name="Benno Y."/>
        </authorList>
    </citation>
    <scope>NUCLEOTIDE SEQUENCE</scope>
    <source>
        <strain evidence="9">MM59</strain>
    </source>
</reference>
<dbReference type="PANTHER" id="PTHR36838:SF1">
    <property type="entry name" value="SLR1864 PROTEIN"/>
    <property type="match status" value="1"/>
</dbReference>
<accession>A0A810Q7Q0</accession>